<gene>
    <name evidence="2" type="ORF">H257_12317</name>
</gene>
<evidence type="ECO:0000256" key="1">
    <source>
        <dbReference type="SAM" id="SignalP"/>
    </source>
</evidence>
<proteinExistence type="predicted"/>
<feature type="signal peptide" evidence="1">
    <location>
        <begin position="1"/>
        <end position="34"/>
    </location>
</feature>
<dbReference type="EMBL" id="KI913153">
    <property type="protein sequence ID" value="ETV72551.1"/>
    <property type="molecule type" value="Genomic_DNA"/>
</dbReference>
<sequence length="60" mass="6375">MCTANGAEMCWPLSATIAPRAVPLLAWLASLCGSTPAPTTTTATTMRPAWSDRFHLKPTT</sequence>
<protein>
    <submittedName>
        <fullName evidence="2">Uncharacterized protein</fullName>
    </submittedName>
</protein>
<evidence type="ECO:0000313" key="2">
    <source>
        <dbReference type="EMBL" id="ETV72551.1"/>
    </source>
</evidence>
<dbReference type="AlphaFoldDB" id="W4FZX9"/>
<keyword evidence="1" id="KW-0732">Signal</keyword>
<accession>W4FZX9</accession>
<organism evidence="2">
    <name type="scientific">Aphanomyces astaci</name>
    <name type="common">Crayfish plague agent</name>
    <dbReference type="NCBI Taxonomy" id="112090"/>
    <lineage>
        <taxon>Eukaryota</taxon>
        <taxon>Sar</taxon>
        <taxon>Stramenopiles</taxon>
        <taxon>Oomycota</taxon>
        <taxon>Saprolegniomycetes</taxon>
        <taxon>Saprolegniales</taxon>
        <taxon>Verrucalvaceae</taxon>
        <taxon>Aphanomyces</taxon>
    </lineage>
</organism>
<name>W4FZX9_APHAT</name>
<dbReference type="RefSeq" id="XP_009837779.1">
    <property type="nucleotide sequence ID" value="XM_009839477.1"/>
</dbReference>
<feature type="chain" id="PRO_5004842149" evidence="1">
    <location>
        <begin position="35"/>
        <end position="60"/>
    </location>
</feature>
<dbReference type="GeneID" id="20814313"/>
<reference evidence="2" key="1">
    <citation type="submission" date="2013-12" db="EMBL/GenBank/DDBJ databases">
        <title>The Genome Sequence of Aphanomyces astaci APO3.</title>
        <authorList>
            <consortium name="The Broad Institute Genomics Platform"/>
            <person name="Russ C."/>
            <person name="Tyler B."/>
            <person name="van West P."/>
            <person name="Dieguez-Uribeondo J."/>
            <person name="Young S.K."/>
            <person name="Zeng Q."/>
            <person name="Gargeya S."/>
            <person name="Fitzgerald M."/>
            <person name="Abouelleil A."/>
            <person name="Alvarado L."/>
            <person name="Chapman S.B."/>
            <person name="Gainer-Dewar J."/>
            <person name="Goldberg J."/>
            <person name="Griggs A."/>
            <person name="Gujja S."/>
            <person name="Hansen M."/>
            <person name="Howarth C."/>
            <person name="Imamovic A."/>
            <person name="Ireland A."/>
            <person name="Larimer J."/>
            <person name="McCowan C."/>
            <person name="Murphy C."/>
            <person name="Pearson M."/>
            <person name="Poon T.W."/>
            <person name="Priest M."/>
            <person name="Roberts A."/>
            <person name="Saif S."/>
            <person name="Shea T."/>
            <person name="Sykes S."/>
            <person name="Wortman J."/>
            <person name="Nusbaum C."/>
            <person name="Birren B."/>
        </authorList>
    </citation>
    <scope>NUCLEOTIDE SEQUENCE [LARGE SCALE GENOMIC DNA]</scope>
    <source>
        <strain evidence="2">APO3</strain>
    </source>
</reference>
<dbReference type="VEuPathDB" id="FungiDB:H257_12317"/>